<evidence type="ECO:0000313" key="3">
    <source>
        <dbReference type="Proteomes" id="UP000606193"/>
    </source>
</evidence>
<evidence type="ECO:0000259" key="1">
    <source>
        <dbReference type="Pfam" id="PF00899"/>
    </source>
</evidence>
<dbReference type="InterPro" id="IPR035985">
    <property type="entry name" value="Ubiquitin-activating_enz"/>
</dbReference>
<accession>A0ABR7N3G1</accession>
<proteinExistence type="predicted"/>
<sequence length="256" mass="28061">MLNQFSRTQLLLGKEGIDRLASAKVAVFGIGGVGGYVVEALVRSGVGSFVLVDDDKVCLTNLNRQIIATRSTVGQYKTDVMRDRILDINPQAQVEVRQCFYLPENADEFDFSGYSYVVDAVDTVTAKLDIIMRAKEAGVPVISSMGAGNKLDPTKFQVADIYDTTICPLARVMRRELRKRNVKDLKVVYSTEKSIRPLEDMSISCRTNYICPPGAKHKCTERRDIPGSVAFVPSVAGLIIAGEVVKDLAGPLPVEE</sequence>
<dbReference type="Proteomes" id="UP000606193">
    <property type="component" value="Unassembled WGS sequence"/>
</dbReference>
<protein>
    <submittedName>
        <fullName evidence="2">tRNA threonylcarbamoyladenosine dehydratase</fullName>
    </submittedName>
</protein>
<dbReference type="CDD" id="cd00755">
    <property type="entry name" value="YgdL_like"/>
    <property type="match status" value="1"/>
</dbReference>
<dbReference type="RefSeq" id="WP_249298311.1">
    <property type="nucleotide sequence ID" value="NZ_JACRSX010000017.1"/>
</dbReference>
<name>A0ABR7N3G1_9FIRM</name>
<reference evidence="2 3" key="1">
    <citation type="submission" date="2020-08" db="EMBL/GenBank/DDBJ databases">
        <title>Genome public.</title>
        <authorList>
            <person name="Liu C."/>
            <person name="Sun Q."/>
        </authorList>
    </citation>
    <scope>NUCLEOTIDE SEQUENCE [LARGE SCALE GENOMIC DNA]</scope>
    <source>
        <strain evidence="2 3">NSJ-37</strain>
    </source>
</reference>
<dbReference type="PANTHER" id="PTHR43267:SF1">
    <property type="entry name" value="TRNA THREONYLCARBAMOYLADENOSINE DEHYDRATASE"/>
    <property type="match status" value="1"/>
</dbReference>
<comment type="caution">
    <text evidence="2">The sequence shown here is derived from an EMBL/GenBank/DDBJ whole genome shotgun (WGS) entry which is preliminary data.</text>
</comment>
<dbReference type="Pfam" id="PF00899">
    <property type="entry name" value="ThiF"/>
    <property type="match status" value="1"/>
</dbReference>
<gene>
    <name evidence="2" type="ORF">H8704_11090</name>
</gene>
<dbReference type="InterPro" id="IPR045886">
    <property type="entry name" value="ThiF/MoeB/HesA"/>
</dbReference>
<keyword evidence="3" id="KW-1185">Reference proteome</keyword>
<organism evidence="2 3">
    <name type="scientific">Jutongia huaianensis</name>
    <dbReference type="NCBI Taxonomy" id="2763668"/>
    <lineage>
        <taxon>Bacteria</taxon>
        <taxon>Bacillati</taxon>
        <taxon>Bacillota</taxon>
        <taxon>Clostridia</taxon>
        <taxon>Lachnospirales</taxon>
        <taxon>Lachnospiraceae</taxon>
        <taxon>Jutongia</taxon>
    </lineage>
</organism>
<feature type="domain" description="THIF-type NAD/FAD binding fold" evidence="1">
    <location>
        <begin position="10"/>
        <end position="250"/>
    </location>
</feature>
<dbReference type="Gene3D" id="3.40.50.720">
    <property type="entry name" value="NAD(P)-binding Rossmann-like Domain"/>
    <property type="match status" value="1"/>
</dbReference>
<dbReference type="EMBL" id="JACRSX010000017">
    <property type="protein sequence ID" value="MBC8563166.1"/>
    <property type="molecule type" value="Genomic_DNA"/>
</dbReference>
<dbReference type="PANTHER" id="PTHR43267">
    <property type="entry name" value="TRNA THREONYLCARBAMOYLADENOSINE DEHYDRATASE"/>
    <property type="match status" value="1"/>
</dbReference>
<dbReference type="InterPro" id="IPR000594">
    <property type="entry name" value="ThiF_NAD_FAD-bd"/>
</dbReference>
<evidence type="ECO:0000313" key="2">
    <source>
        <dbReference type="EMBL" id="MBC8563166.1"/>
    </source>
</evidence>
<dbReference type="SUPFAM" id="SSF69572">
    <property type="entry name" value="Activating enzymes of the ubiquitin-like proteins"/>
    <property type="match status" value="1"/>
</dbReference>